<evidence type="ECO:0000313" key="2">
    <source>
        <dbReference type="Proteomes" id="UP000563524"/>
    </source>
</evidence>
<reference evidence="1 2" key="1">
    <citation type="submission" date="2020-08" db="EMBL/GenBank/DDBJ databases">
        <title>Genomic Encyclopedia of Type Strains, Phase IV (KMG-IV): sequencing the most valuable type-strain genomes for metagenomic binning, comparative biology and taxonomic classification.</title>
        <authorList>
            <person name="Goeker M."/>
        </authorList>
    </citation>
    <scope>NUCLEOTIDE SEQUENCE [LARGE SCALE GENOMIC DNA]</scope>
    <source>
        <strain evidence="1 2">DSM 102850</strain>
    </source>
</reference>
<dbReference type="AlphaFoldDB" id="A0A840I3G4"/>
<sequence length="112" mass="12137">MSTTKKEREVDNEVASVLRELRQDLATLKSDVMTLKSDGVSLGRSSLRTAQETAQGAADTARDSFSRTVQTVEDDVAAIAADLQAQVQRNPYTTIGIAVLGGMLLGHLFRRD</sequence>
<dbReference type="RefSeq" id="WP_183817015.1">
    <property type="nucleotide sequence ID" value="NZ_JACHOB010000002.1"/>
</dbReference>
<accession>A0A840I3G4</accession>
<proteinExistence type="predicted"/>
<evidence type="ECO:0000313" key="1">
    <source>
        <dbReference type="EMBL" id="MBB4658842.1"/>
    </source>
</evidence>
<keyword evidence="2" id="KW-1185">Reference proteome</keyword>
<comment type="caution">
    <text evidence="1">The sequence shown here is derived from an EMBL/GenBank/DDBJ whole genome shotgun (WGS) entry which is preliminary data.</text>
</comment>
<protein>
    <submittedName>
        <fullName evidence="1">ElaB/YqjD/DUF883 family membrane-anchored ribosome-binding protein</fullName>
    </submittedName>
</protein>
<dbReference type="EMBL" id="JACHOB010000002">
    <property type="protein sequence ID" value="MBB4658842.1"/>
    <property type="molecule type" value="Genomic_DNA"/>
</dbReference>
<dbReference type="Proteomes" id="UP000563524">
    <property type="component" value="Unassembled WGS sequence"/>
</dbReference>
<name>A0A840I3G4_9PROT</name>
<organism evidence="1 2">
    <name type="scientific">Parvularcula dongshanensis</name>
    <dbReference type="NCBI Taxonomy" id="1173995"/>
    <lineage>
        <taxon>Bacteria</taxon>
        <taxon>Pseudomonadati</taxon>
        <taxon>Pseudomonadota</taxon>
        <taxon>Alphaproteobacteria</taxon>
        <taxon>Parvularculales</taxon>
        <taxon>Parvularculaceae</taxon>
        <taxon>Parvularcula</taxon>
    </lineage>
</organism>
<gene>
    <name evidence="1" type="ORF">GGQ59_001356</name>
</gene>